<feature type="compositionally biased region" description="Polar residues" evidence="1">
    <location>
        <begin position="401"/>
        <end position="435"/>
    </location>
</feature>
<feature type="compositionally biased region" description="Low complexity" evidence="1">
    <location>
        <begin position="344"/>
        <end position="369"/>
    </location>
</feature>
<reference evidence="2" key="1">
    <citation type="submission" date="2021-02" db="EMBL/GenBank/DDBJ databases">
        <authorList>
            <person name="Nowell W R."/>
        </authorList>
    </citation>
    <scope>NUCLEOTIDE SEQUENCE</scope>
</reference>
<feature type="region of interest" description="Disordered" evidence="1">
    <location>
        <begin position="101"/>
        <end position="144"/>
    </location>
</feature>
<feature type="compositionally biased region" description="Low complexity" evidence="1">
    <location>
        <begin position="773"/>
        <end position="817"/>
    </location>
</feature>
<feature type="compositionally biased region" description="Polar residues" evidence="1">
    <location>
        <begin position="688"/>
        <end position="701"/>
    </location>
</feature>
<feature type="compositionally biased region" description="Polar residues" evidence="1">
    <location>
        <begin position="708"/>
        <end position="722"/>
    </location>
</feature>
<dbReference type="AlphaFoldDB" id="A0A814U452"/>
<feature type="compositionally biased region" description="Polar residues" evidence="1">
    <location>
        <begin position="496"/>
        <end position="510"/>
    </location>
</feature>
<evidence type="ECO:0000256" key="1">
    <source>
        <dbReference type="SAM" id="MobiDB-lite"/>
    </source>
</evidence>
<feature type="region of interest" description="Disordered" evidence="1">
    <location>
        <begin position="581"/>
        <end position="660"/>
    </location>
</feature>
<feature type="region of interest" description="Disordered" evidence="1">
    <location>
        <begin position="543"/>
        <end position="565"/>
    </location>
</feature>
<feature type="region of interest" description="Disordered" evidence="1">
    <location>
        <begin position="684"/>
        <end position="884"/>
    </location>
</feature>
<feature type="compositionally biased region" description="Low complexity" evidence="1">
    <location>
        <begin position="328"/>
        <end position="337"/>
    </location>
</feature>
<dbReference type="EMBL" id="CAJNON010000282">
    <property type="protein sequence ID" value="CAF1166922.1"/>
    <property type="molecule type" value="Genomic_DNA"/>
</dbReference>
<dbReference type="Proteomes" id="UP000663891">
    <property type="component" value="Unassembled WGS sequence"/>
</dbReference>
<feature type="compositionally biased region" description="Polar residues" evidence="1">
    <location>
        <begin position="447"/>
        <end position="461"/>
    </location>
</feature>
<comment type="caution">
    <text evidence="2">The sequence shown here is derived from an EMBL/GenBank/DDBJ whole genome shotgun (WGS) entry which is preliminary data.</text>
</comment>
<gene>
    <name evidence="2" type="ORF">VCS650_LOCUS23691</name>
</gene>
<feature type="compositionally biased region" description="Basic and acidic residues" evidence="1">
    <location>
        <begin position="185"/>
        <end position="198"/>
    </location>
</feature>
<feature type="compositionally biased region" description="Basic and acidic residues" evidence="1">
    <location>
        <begin position="852"/>
        <end position="861"/>
    </location>
</feature>
<feature type="compositionally biased region" description="Polar residues" evidence="1">
    <location>
        <begin position="758"/>
        <end position="772"/>
    </location>
</feature>
<feature type="compositionally biased region" description="Polar residues" evidence="1">
    <location>
        <begin position="834"/>
        <end position="850"/>
    </location>
</feature>
<feature type="region of interest" description="Disordered" evidence="1">
    <location>
        <begin position="180"/>
        <end position="302"/>
    </location>
</feature>
<accession>A0A814U452</accession>
<feature type="compositionally biased region" description="Low complexity" evidence="1">
    <location>
        <begin position="515"/>
        <end position="529"/>
    </location>
</feature>
<feature type="compositionally biased region" description="Low complexity" evidence="1">
    <location>
        <begin position="596"/>
        <end position="608"/>
    </location>
</feature>
<feature type="compositionally biased region" description="Polar residues" evidence="1">
    <location>
        <begin position="627"/>
        <end position="636"/>
    </location>
</feature>
<feature type="compositionally biased region" description="Basic and acidic residues" evidence="1">
    <location>
        <begin position="463"/>
        <end position="472"/>
    </location>
</feature>
<feature type="compositionally biased region" description="Polar residues" evidence="1">
    <location>
        <begin position="644"/>
        <end position="660"/>
    </location>
</feature>
<proteinExistence type="predicted"/>
<dbReference type="OrthoDB" id="10514341at2759"/>
<feature type="region of interest" description="Disordered" evidence="1">
    <location>
        <begin position="317"/>
        <end position="376"/>
    </location>
</feature>
<feature type="region of interest" description="Disordered" evidence="1">
    <location>
        <begin position="496"/>
        <end position="529"/>
    </location>
</feature>
<feature type="compositionally biased region" description="Basic residues" evidence="1">
    <location>
        <begin position="256"/>
        <end position="272"/>
    </location>
</feature>
<sequence length="884" mass="99171">MFALVLCEGSPLCIDLVIRVTHVLKAAAFLAASQLLASSGLYSPELIQTGLSPYAPYYGSLPANSPFMFDSRLMQEYAAAASAANNEQLKAEHHKAAMRYKMAHHHQPSSMPSHSPPDPSYPTHATKRHSHDLGYPTDDYPASIWRTQNMSNPQQMHPHMQHNPGANENPLIKLNELSRHSSTRATERNSRSPDDYHHRVNPSRNTVESPSIHFQRVEAHNHHKSSPDKLNPNLHYTDHSSDGNPMNYMRQPANVHKPHTSHHSPHRHHHHQQQQQQQQQQHHQHHPHHNTPSSNRALVPPLQNSQISPHHAAYLMHNHHHPPMDTVSPQRQQQQSPHQHHPSHYPQQQQQQQQQQQPPPQQQQQQPQQRTSHHNEPIKNAKESMSIQEFMNKNVNEFVSSTNNDNKIANTDSSLHEQPSNNQLTRTAQTNNSDQPILLDGDDDSNPNEQSDLMNKSNTESEMPEKRRDSSIKKILSNQPLEKAEYIEINQKVQNSAAGTSKGHSNNNEQAALERSNSTNTRTRSRGSITMRMLMGSSDIYADGKAQPMATNDEQSNKRPASPNEKCEKIEYLIRGELDRKCPPLVKPDEPANIFQKSSPNQSQPNSSKRLRTSPNDEEQRYPSFPTPQDSTTTPNVRDPFALQPQSKTPHHQSAASTNAEKNWQSYVQQQQYHLTNSHSLPLAARTSRPTGSITQGSPISPSLRLTPDQQQYSSATNNQLVNPRYNINKKDEQQSSPSRQSSTSPHDHSPKAKIPRTLNQSLSSSSDTQNESSLSISGDQSSSIKSPVNNSVPTNSNTSTTPPMVSSPTASNSSSSAHPLKKRLISEYELEQQRNSPVVTTEEISNTSELDIPKDDKEDVSTATMPADEPVVSETIEEPEKST</sequence>
<evidence type="ECO:0000313" key="2">
    <source>
        <dbReference type="EMBL" id="CAF1166922.1"/>
    </source>
</evidence>
<evidence type="ECO:0000313" key="3">
    <source>
        <dbReference type="Proteomes" id="UP000663891"/>
    </source>
</evidence>
<feature type="compositionally biased region" description="Basic and acidic residues" evidence="1">
    <location>
        <begin position="581"/>
        <end position="590"/>
    </location>
</feature>
<name>A0A814U452_9BILA</name>
<feature type="compositionally biased region" description="Low complexity" evidence="1">
    <location>
        <begin position="735"/>
        <end position="745"/>
    </location>
</feature>
<feature type="region of interest" description="Disordered" evidence="1">
    <location>
        <begin position="401"/>
        <end position="473"/>
    </location>
</feature>
<protein>
    <submittedName>
        <fullName evidence="2">Uncharacterized protein</fullName>
    </submittedName>
</protein>
<organism evidence="2 3">
    <name type="scientific">Adineta steineri</name>
    <dbReference type="NCBI Taxonomy" id="433720"/>
    <lineage>
        <taxon>Eukaryota</taxon>
        <taxon>Metazoa</taxon>
        <taxon>Spiralia</taxon>
        <taxon>Gnathifera</taxon>
        <taxon>Rotifera</taxon>
        <taxon>Eurotatoria</taxon>
        <taxon>Bdelloidea</taxon>
        <taxon>Adinetida</taxon>
        <taxon>Adinetidae</taxon>
        <taxon>Adineta</taxon>
    </lineage>
</organism>